<dbReference type="Proteomes" id="UP000825701">
    <property type="component" value="Chromosome"/>
</dbReference>
<protein>
    <submittedName>
        <fullName evidence="3">FecR domain-containing protein</fullName>
    </submittedName>
</protein>
<evidence type="ECO:0000259" key="1">
    <source>
        <dbReference type="Pfam" id="PF04773"/>
    </source>
</evidence>
<feature type="domain" description="FecR protein" evidence="1">
    <location>
        <begin position="102"/>
        <end position="195"/>
    </location>
</feature>
<evidence type="ECO:0000313" key="4">
    <source>
        <dbReference type="Proteomes" id="UP000825701"/>
    </source>
</evidence>
<organism evidence="3 4">
    <name type="scientific">Chenggangzhangella methanolivorans</name>
    <dbReference type="NCBI Taxonomy" id="1437009"/>
    <lineage>
        <taxon>Bacteria</taxon>
        <taxon>Pseudomonadati</taxon>
        <taxon>Pseudomonadota</taxon>
        <taxon>Alphaproteobacteria</taxon>
        <taxon>Hyphomicrobiales</taxon>
        <taxon>Methylopilaceae</taxon>
        <taxon>Chenggangzhangella</taxon>
    </lineage>
</organism>
<evidence type="ECO:0000313" key="3">
    <source>
        <dbReference type="EMBL" id="QZO02147.1"/>
    </source>
</evidence>
<reference evidence="3" key="1">
    <citation type="submission" date="2021-08" db="EMBL/GenBank/DDBJ databases">
        <authorList>
            <person name="Zhang H."/>
            <person name="Xu M."/>
            <person name="Yu Z."/>
            <person name="Yang L."/>
            <person name="Cai Y."/>
        </authorList>
    </citation>
    <scope>NUCLEOTIDE SEQUENCE</scope>
    <source>
        <strain evidence="3">CHL1</strain>
    </source>
</reference>
<proteinExistence type="predicted"/>
<dbReference type="PANTHER" id="PTHR30273">
    <property type="entry name" value="PERIPLASMIC SIGNAL SENSOR AND SIGMA FACTOR ACTIVATOR FECR-RELATED"/>
    <property type="match status" value="1"/>
</dbReference>
<dbReference type="Gene3D" id="2.60.120.1440">
    <property type="match status" value="1"/>
</dbReference>
<dbReference type="Pfam" id="PF16220">
    <property type="entry name" value="DUF4880"/>
    <property type="match status" value="1"/>
</dbReference>
<dbReference type="GO" id="GO:0016989">
    <property type="term" value="F:sigma factor antagonist activity"/>
    <property type="evidence" value="ECO:0007669"/>
    <property type="project" value="TreeGrafter"/>
</dbReference>
<sequence length="311" mass="32875">MASQGPTGDEERIAEEAALWVARLSSADASAEDRRAFERWRSALPAHAAAFDDLSELWGELGKMAPVKPAKPGGGGLMALLAVLGFGAALYQSGLIDRLSSDHWTSVGEIRAVRLADGTEATLDTDSAIALHFVAGERRVEVLRGQVFFNVVPDAERPFVVMVDGLSATALGTRYEVARSPRSGPEVVVEEGVVEVRAGADLLRLGAGDGAARGADGRLVETDPPGGASDAVAWREGRIVFSGRRLGDLLAEIGRYRNGPILVLDDRAADLKVSGVFDLGDPEAALSAIEATFPVRMMRFGRALTLVRSAS</sequence>
<name>A0A9E6UMV9_9HYPH</name>
<dbReference type="InterPro" id="IPR006860">
    <property type="entry name" value="FecR"/>
</dbReference>
<evidence type="ECO:0000259" key="2">
    <source>
        <dbReference type="Pfam" id="PF16220"/>
    </source>
</evidence>
<dbReference type="KEGG" id="cmet:K6K41_13310"/>
<dbReference type="PANTHER" id="PTHR30273:SF2">
    <property type="entry name" value="PROTEIN FECR"/>
    <property type="match status" value="1"/>
</dbReference>
<keyword evidence="4" id="KW-1185">Reference proteome</keyword>
<dbReference type="EMBL" id="CP081869">
    <property type="protein sequence ID" value="QZO02147.1"/>
    <property type="molecule type" value="Genomic_DNA"/>
</dbReference>
<dbReference type="Pfam" id="PF04773">
    <property type="entry name" value="FecR"/>
    <property type="match status" value="1"/>
</dbReference>
<dbReference type="InterPro" id="IPR032623">
    <property type="entry name" value="FecR_N"/>
</dbReference>
<dbReference type="InterPro" id="IPR012373">
    <property type="entry name" value="Ferrdict_sens_TM"/>
</dbReference>
<dbReference type="PIRSF" id="PIRSF018266">
    <property type="entry name" value="FecR"/>
    <property type="match status" value="1"/>
</dbReference>
<dbReference type="RefSeq" id="WP_261405541.1">
    <property type="nucleotide sequence ID" value="NZ_CP081869.1"/>
</dbReference>
<dbReference type="AlphaFoldDB" id="A0A9E6UMV9"/>
<feature type="domain" description="FecR N-terminal" evidence="2">
    <location>
        <begin position="15"/>
        <end position="56"/>
    </location>
</feature>
<accession>A0A9E6UMV9</accession>
<gene>
    <name evidence="3" type="ORF">K6K41_13310</name>
</gene>